<evidence type="ECO:0000313" key="1">
    <source>
        <dbReference type="EMBL" id="MCH5599819.1"/>
    </source>
</evidence>
<dbReference type="EMBL" id="JAKWBL010000004">
    <property type="protein sequence ID" value="MCH5599819.1"/>
    <property type="molecule type" value="Genomic_DNA"/>
</dbReference>
<organism evidence="1 2">
    <name type="scientific">Niabella ginsengisoli</name>
    <dbReference type="NCBI Taxonomy" id="522298"/>
    <lineage>
        <taxon>Bacteria</taxon>
        <taxon>Pseudomonadati</taxon>
        <taxon>Bacteroidota</taxon>
        <taxon>Chitinophagia</taxon>
        <taxon>Chitinophagales</taxon>
        <taxon>Chitinophagaceae</taxon>
        <taxon>Niabella</taxon>
    </lineage>
</organism>
<accession>A0ABS9SN68</accession>
<protein>
    <submittedName>
        <fullName evidence="1">Uncharacterized protein</fullName>
    </submittedName>
</protein>
<dbReference type="Proteomes" id="UP001202248">
    <property type="component" value="Unassembled WGS sequence"/>
</dbReference>
<reference evidence="1 2" key="1">
    <citation type="submission" date="2022-02" db="EMBL/GenBank/DDBJ databases">
        <authorList>
            <person name="Min J."/>
        </authorList>
    </citation>
    <scope>NUCLEOTIDE SEQUENCE [LARGE SCALE GENOMIC DNA]</scope>
    <source>
        <strain evidence="1 2">GR10-1</strain>
    </source>
</reference>
<comment type="caution">
    <text evidence="1">The sequence shown here is derived from an EMBL/GenBank/DDBJ whole genome shotgun (WGS) entry which is preliminary data.</text>
</comment>
<keyword evidence="2" id="KW-1185">Reference proteome</keyword>
<sequence>MYSGIALKDADGKLYLINPIGREKDPQVYNGPNYGVTPTIFESSNNGLSFTQTGTLFTRTAYRGYASPIGNMDAVFGSDGKLIVVGEGGVESPQEGIVIYRK</sequence>
<dbReference type="RefSeq" id="WP_240831848.1">
    <property type="nucleotide sequence ID" value="NZ_JAKWBL010000004.1"/>
</dbReference>
<gene>
    <name evidence="1" type="ORF">MKP09_18825</name>
</gene>
<proteinExistence type="predicted"/>
<name>A0ABS9SN68_9BACT</name>
<evidence type="ECO:0000313" key="2">
    <source>
        <dbReference type="Proteomes" id="UP001202248"/>
    </source>
</evidence>